<dbReference type="InterPro" id="IPR001708">
    <property type="entry name" value="YidC/ALB3/OXA1/COX18"/>
</dbReference>
<dbReference type="NCBIfam" id="TIGR03593">
    <property type="entry name" value="yidC_nterm"/>
    <property type="match status" value="1"/>
</dbReference>
<dbReference type="InterPro" id="IPR028053">
    <property type="entry name" value="Membr_insert_YidC_N"/>
</dbReference>
<dbReference type="RefSeq" id="WP_221031294.1">
    <property type="nucleotide sequence ID" value="NZ_CP139781.1"/>
</dbReference>
<feature type="domain" description="Membrane insertase YidC/Oxa/ALB C-terminal" evidence="15">
    <location>
        <begin position="384"/>
        <end position="570"/>
    </location>
</feature>
<feature type="transmembrane region" description="Helical" evidence="13">
    <location>
        <begin position="534"/>
        <end position="553"/>
    </location>
</feature>
<protein>
    <recommendedName>
        <fullName evidence="3 13">Membrane protein insertase YidC</fullName>
    </recommendedName>
    <alternativeName>
        <fullName evidence="12 13">Foldase YidC</fullName>
    </alternativeName>
    <alternativeName>
        <fullName evidence="11 13">Membrane integrase YidC</fullName>
    </alternativeName>
    <alternativeName>
        <fullName evidence="13">Membrane protein YidC</fullName>
    </alternativeName>
</protein>
<feature type="transmembrane region" description="Helical" evidence="13">
    <location>
        <begin position="352"/>
        <end position="372"/>
    </location>
</feature>
<evidence type="ECO:0000256" key="12">
    <source>
        <dbReference type="ARBA" id="ARBA00033342"/>
    </source>
</evidence>
<keyword evidence="8 13" id="KW-1133">Transmembrane helix</keyword>
<dbReference type="InterPro" id="IPR028055">
    <property type="entry name" value="YidC/Oxa/ALB_C"/>
</dbReference>
<evidence type="ECO:0000256" key="9">
    <source>
        <dbReference type="ARBA" id="ARBA00023136"/>
    </source>
</evidence>
<feature type="transmembrane region" description="Helical" evidence="13">
    <location>
        <begin position="494"/>
        <end position="514"/>
    </location>
</feature>
<evidence type="ECO:0000313" key="17">
    <source>
        <dbReference type="EMBL" id="WRQ86369.1"/>
    </source>
</evidence>
<feature type="region of interest" description="Disordered" evidence="14">
    <location>
        <begin position="31"/>
        <end position="58"/>
    </location>
</feature>
<evidence type="ECO:0000259" key="15">
    <source>
        <dbReference type="Pfam" id="PF02096"/>
    </source>
</evidence>
<keyword evidence="6 13" id="KW-0812">Transmembrane</keyword>
<feature type="transmembrane region" description="Helical" evidence="13">
    <location>
        <begin position="309"/>
        <end position="331"/>
    </location>
</feature>
<keyword evidence="18" id="KW-1185">Reference proteome</keyword>
<dbReference type="CDD" id="cd19961">
    <property type="entry name" value="EcYidC-like_peri"/>
    <property type="match status" value="1"/>
</dbReference>
<feature type="region of interest" description="Disordered" evidence="14">
    <location>
        <begin position="574"/>
        <end position="601"/>
    </location>
</feature>
<evidence type="ECO:0000256" key="3">
    <source>
        <dbReference type="ARBA" id="ARBA00015325"/>
    </source>
</evidence>
<keyword evidence="10 13" id="KW-0143">Chaperone</keyword>
<keyword evidence="4 13" id="KW-0813">Transport</keyword>
<feature type="transmembrane region" description="Helical" evidence="13">
    <location>
        <begin position="384"/>
        <end position="406"/>
    </location>
</feature>
<dbReference type="Gene3D" id="2.70.98.90">
    <property type="match status" value="1"/>
</dbReference>
<dbReference type="PANTHER" id="PTHR12428">
    <property type="entry name" value="OXA1"/>
    <property type="match status" value="1"/>
</dbReference>
<dbReference type="EMBL" id="CP139781">
    <property type="protein sequence ID" value="WRQ86369.1"/>
    <property type="molecule type" value="Genomic_DNA"/>
</dbReference>
<dbReference type="InterPro" id="IPR019998">
    <property type="entry name" value="Membr_insert_YidC"/>
</dbReference>
<comment type="similarity">
    <text evidence="2 13">Belongs to the OXA1/ALB3/YidC family. Type 1 subfamily.</text>
</comment>
<evidence type="ECO:0000313" key="18">
    <source>
        <dbReference type="Proteomes" id="UP000738431"/>
    </source>
</evidence>
<dbReference type="HAMAP" id="MF_01810">
    <property type="entry name" value="YidC_type1"/>
    <property type="match status" value="1"/>
</dbReference>
<dbReference type="Pfam" id="PF14849">
    <property type="entry name" value="YidC_periplas"/>
    <property type="match status" value="1"/>
</dbReference>
<dbReference type="InterPro" id="IPR038221">
    <property type="entry name" value="YidC_periplasmic_sf"/>
</dbReference>
<dbReference type="Proteomes" id="UP000738431">
    <property type="component" value="Chromosome"/>
</dbReference>
<evidence type="ECO:0000256" key="6">
    <source>
        <dbReference type="ARBA" id="ARBA00022692"/>
    </source>
</evidence>
<dbReference type="Pfam" id="PF02096">
    <property type="entry name" value="60KD_IMP"/>
    <property type="match status" value="1"/>
</dbReference>
<dbReference type="PANTHER" id="PTHR12428:SF65">
    <property type="entry name" value="CYTOCHROME C OXIDASE ASSEMBLY PROTEIN COX18, MITOCHONDRIAL"/>
    <property type="match status" value="1"/>
</dbReference>
<proteinExistence type="inferred from homology"/>
<evidence type="ECO:0000256" key="7">
    <source>
        <dbReference type="ARBA" id="ARBA00022927"/>
    </source>
</evidence>
<comment type="function">
    <text evidence="13">Required for the insertion and/or proper folding and/or complex formation of integral membrane proteins into the membrane. Involved in integration of membrane proteins that insert both dependently and independently of the Sec translocase complex, as well as at least some lipoproteins. Aids folding of multispanning membrane proteins.</text>
</comment>
<evidence type="ECO:0000256" key="13">
    <source>
        <dbReference type="HAMAP-Rule" id="MF_01810"/>
    </source>
</evidence>
<gene>
    <name evidence="13 17" type="primary">yidC</name>
    <name evidence="17" type="ORF">K1X11_016255</name>
</gene>
<evidence type="ECO:0000256" key="10">
    <source>
        <dbReference type="ARBA" id="ARBA00023186"/>
    </source>
</evidence>
<keyword evidence="7 13" id="KW-0653">Protein transport</keyword>
<evidence type="ECO:0000256" key="1">
    <source>
        <dbReference type="ARBA" id="ARBA00004429"/>
    </source>
</evidence>
<evidence type="ECO:0000256" key="5">
    <source>
        <dbReference type="ARBA" id="ARBA00022475"/>
    </source>
</evidence>
<evidence type="ECO:0000256" key="8">
    <source>
        <dbReference type="ARBA" id="ARBA00022989"/>
    </source>
</evidence>
<reference evidence="17 18" key="2">
    <citation type="submission" date="2023-12" db="EMBL/GenBank/DDBJ databases">
        <title>Description of an unclassified Opitutus bacterium of Verrucomicrobiota.</title>
        <authorList>
            <person name="Zhang D.-F."/>
        </authorList>
    </citation>
    <scope>NUCLEOTIDE SEQUENCE [LARGE SCALE GENOMIC DNA]</scope>
    <source>
        <strain evidence="17 18">WL0086</strain>
    </source>
</reference>
<comment type="subunit">
    <text evidence="13">Interacts with the Sec translocase complex via SecD. Specifically interacts with transmembrane segments of nascent integral membrane proteins during membrane integration.</text>
</comment>
<dbReference type="PRINTS" id="PR01900">
    <property type="entry name" value="YIDCPROTEIN"/>
</dbReference>
<organism evidence="17 18">
    <name type="scientific">Actomonas aquatica</name>
    <dbReference type="NCBI Taxonomy" id="2866162"/>
    <lineage>
        <taxon>Bacteria</taxon>
        <taxon>Pseudomonadati</taxon>
        <taxon>Verrucomicrobiota</taxon>
        <taxon>Opitutia</taxon>
        <taxon>Opitutales</taxon>
        <taxon>Opitutaceae</taxon>
        <taxon>Actomonas</taxon>
    </lineage>
</organism>
<evidence type="ECO:0000256" key="4">
    <source>
        <dbReference type="ARBA" id="ARBA00022448"/>
    </source>
</evidence>
<keyword evidence="5 13" id="KW-1003">Cell membrane</keyword>
<dbReference type="PRINTS" id="PR00701">
    <property type="entry name" value="60KDINNERMP"/>
</dbReference>
<feature type="transmembrane region" description="Helical" evidence="13">
    <location>
        <begin position="453"/>
        <end position="474"/>
    </location>
</feature>
<evidence type="ECO:0000256" key="2">
    <source>
        <dbReference type="ARBA" id="ARBA00010527"/>
    </source>
</evidence>
<dbReference type="InterPro" id="IPR047196">
    <property type="entry name" value="YidC_ALB_C"/>
</dbReference>
<reference evidence="17 18" key="1">
    <citation type="submission" date="2021-08" db="EMBL/GenBank/DDBJ databases">
        <authorList>
            <person name="Zhang D."/>
            <person name="Zhang A."/>
            <person name="Wang L."/>
        </authorList>
    </citation>
    <scope>NUCLEOTIDE SEQUENCE [LARGE SCALE GENOMIC DNA]</scope>
    <source>
        <strain evidence="17 18">WL0086</strain>
    </source>
</reference>
<comment type="subcellular location">
    <subcellularLocation>
        <location evidence="1">Cell inner membrane</location>
        <topology evidence="1">Multi-pass membrane protein</topology>
    </subcellularLocation>
    <subcellularLocation>
        <location evidence="13">Cell membrane</location>
        <topology evidence="13">Multi-pass membrane protein</topology>
    </subcellularLocation>
</comment>
<evidence type="ECO:0000256" key="14">
    <source>
        <dbReference type="SAM" id="MobiDB-lite"/>
    </source>
</evidence>
<keyword evidence="9 13" id="KW-0472">Membrane</keyword>
<sequence length="601" mass="65758">MDKKNSVIGVLLLVAAFAFLFLGQRFAPPPPPAPEVAPSQAPLPTAENQATPAASQPVSSAPADAEFAALSESNDDEVLTTLENDYLRVSFTNFGGAIGEVAFKHYESRLESGMPFVFNQPRVEPILAINDVPGLGSKTAYRLVSATDTEVVFRAVLEGRVEVTRRYSLGTDTEGSDPYLIRHDTTMRDLSGNGSPQTLAAFNLGTTSLVSPSDYGQYLNVMSWNGEDETFTKPAEMEGGGFLATIGLKDGAPKSSLTKGDNVVWAAAKNQFFVSLYTGDTVGLNTTARRVELPPFPGSSRPNKGITGVVNYTVPAIAPGGSVEMGGTLYVGPKEYTRLREFGQKQSEVMQFAPFFFSKMMLSGVIAPMLNLTMVKMHEWVGNWGVAIVLMTLILKLITLPFTLAASRSAKKMSKLQPLMKEVREKYKDNPQKMNEATIKIFKENKVNPMGGCIPIFITMPLFVAFFAMLQGTAELRFSDFLWVADLSAPDTVWRLWGLPLNIMPLLMGATMVYQMRLTPTPTTDNAQAQIMKFMPIVFTLICYNFAAALALYSTVNGVFTIIQQVIVNKTTKDPGEVVDPTKPVKSTEWNPKKTKPKKKK</sequence>
<name>A0ABZ1C3X1_9BACT</name>
<accession>A0ABZ1C3X1</accession>
<dbReference type="CDD" id="cd20070">
    <property type="entry name" value="5TM_YidC_Alb3"/>
    <property type="match status" value="1"/>
</dbReference>
<evidence type="ECO:0000259" key="16">
    <source>
        <dbReference type="Pfam" id="PF14849"/>
    </source>
</evidence>
<feature type="domain" description="Membrane insertase YidC N-terminal" evidence="16">
    <location>
        <begin position="81"/>
        <end position="355"/>
    </location>
</feature>
<dbReference type="NCBIfam" id="TIGR03592">
    <property type="entry name" value="yidC_oxa1_cterm"/>
    <property type="match status" value="1"/>
</dbReference>
<evidence type="ECO:0000256" key="11">
    <source>
        <dbReference type="ARBA" id="ARBA00033245"/>
    </source>
</evidence>